<dbReference type="SUPFAM" id="SSF48150">
    <property type="entry name" value="DNA-glycosylase"/>
    <property type="match status" value="1"/>
</dbReference>
<proteinExistence type="predicted"/>
<dbReference type="EMBL" id="JAEMHM010000019">
    <property type="protein sequence ID" value="MBJ6726977.1"/>
    <property type="molecule type" value="Genomic_DNA"/>
</dbReference>
<dbReference type="InterPro" id="IPR011257">
    <property type="entry name" value="DNA_glycosylase"/>
</dbReference>
<dbReference type="GO" id="GO:0006281">
    <property type="term" value="P:DNA repair"/>
    <property type="evidence" value="ECO:0007669"/>
    <property type="project" value="InterPro"/>
</dbReference>
<keyword evidence="2" id="KW-1185">Reference proteome</keyword>
<dbReference type="AlphaFoldDB" id="A0A8J7M1L4"/>
<evidence type="ECO:0000313" key="1">
    <source>
        <dbReference type="EMBL" id="MBJ6726977.1"/>
    </source>
</evidence>
<organism evidence="1 2">
    <name type="scientific">Geomesophilobacter sediminis</name>
    <dbReference type="NCBI Taxonomy" id="2798584"/>
    <lineage>
        <taxon>Bacteria</taxon>
        <taxon>Pseudomonadati</taxon>
        <taxon>Thermodesulfobacteriota</taxon>
        <taxon>Desulfuromonadia</taxon>
        <taxon>Geobacterales</taxon>
        <taxon>Geobacteraceae</taxon>
        <taxon>Geomesophilobacter</taxon>
    </lineage>
</organism>
<dbReference type="InterPro" id="IPR023170">
    <property type="entry name" value="HhH_base_excis_C"/>
</dbReference>
<reference evidence="1" key="1">
    <citation type="submission" date="2020-12" db="EMBL/GenBank/DDBJ databases">
        <title>Geomonas sp. Red875, isolated from river sediment.</title>
        <authorList>
            <person name="Xu Z."/>
            <person name="Zhang Z."/>
            <person name="Masuda Y."/>
            <person name="Itoh H."/>
            <person name="Senoo K."/>
        </authorList>
    </citation>
    <scope>NUCLEOTIDE SEQUENCE</scope>
    <source>
        <strain evidence="1">Red875</strain>
    </source>
</reference>
<dbReference type="GO" id="GO:0003824">
    <property type="term" value="F:catalytic activity"/>
    <property type="evidence" value="ECO:0007669"/>
    <property type="project" value="InterPro"/>
</dbReference>
<evidence type="ECO:0000313" key="2">
    <source>
        <dbReference type="Proteomes" id="UP000636888"/>
    </source>
</evidence>
<dbReference type="Proteomes" id="UP000636888">
    <property type="component" value="Unassembled WGS sequence"/>
</dbReference>
<dbReference type="Gene3D" id="1.10.1670.10">
    <property type="entry name" value="Helix-hairpin-Helix base-excision DNA repair enzymes (C-terminal)"/>
    <property type="match status" value="1"/>
</dbReference>
<dbReference type="NCBIfam" id="TIGR02757">
    <property type="entry name" value="TIGR02757 family protein"/>
    <property type="match status" value="1"/>
</dbReference>
<accession>A0A8J7M1L4</accession>
<name>A0A8J7M1L4_9BACT</name>
<comment type="caution">
    <text evidence="1">The sequence shown here is derived from an EMBL/GenBank/DDBJ whole genome shotgun (WGS) entry which is preliminary data.</text>
</comment>
<gene>
    <name evidence="1" type="ORF">JFN93_19880</name>
</gene>
<dbReference type="RefSeq" id="WP_199385894.1">
    <property type="nucleotide sequence ID" value="NZ_JAEMHM010000019.1"/>
</dbReference>
<dbReference type="Pfam" id="PF09674">
    <property type="entry name" value="DUF2400"/>
    <property type="match status" value="1"/>
</dbReference>
<dbReference type="InterPro" id="IPR014127">
    <property type="entry name" value="CHP02757"/>
</dbReference>
<sequence>MPNLKTTLDKVYRDRSAEHLANDPLSFCHRFQAPEDQEVAGLIASCFAYGNVKIIKRNLQDIFSEMGSSPRHYVERFDPAKGKRTFSGFKHRFNDGRDLCGLLLAAQIMVREAGTIQGWLLRFHDEAQEDVTETLSGFSASMKELDLGAVFGRGGVPADSYFPFFFPSPASGSACKRLCMYLRWMVRPADGIDLGIWTGIAPSRLVIPVDAHIQRICTFLGLTTRKQADWRMAREITTRLRELDPEDPVKYDFPICHLGISEGCDGKNRATCRNCAITGLCAQGKK</sequence>
<protein>
    <submittedName>
        <fullName evidence="1">TIGR02757 family protein</fullName>
    </submittedName>
</protein>